<keyword evidence="2" id="KW-0539">Nucleus</keyword>
<dbReference type="Proteomes" id="UP000250275">
    <property type="component" value="Unassembled WGS sequence"/>
</dbReference>
<dbReference type="Pfam" id="PF03735">
    <property type="entry name" value="ENT"/>
    <property type="match status" value="1"/>
</dbReference>
<evidence type="ECO:0000259" key="4">
    <source>
        <dbReference type="PROSITE" id="PS51138"/>
    </source>
</evidence>
<protein>
    <submittedName>
        <fullName evidence="5">Protein EMSY</fullName>
    </submittedName>
</protein>
<feature type="region of interest" description="Disordered" evidence="3">
    <location>
        <begin position="364"/>
        <end position="392"/>
    </location>
</feature>
<dbReference type="InterPro" id="IPR005491">
    <property type="entry name" value="ENT_dom"/>
</dbReference>
<feature type="domain" description="ENT" evidence="4">
    <location>
        <begin position="14"/>
        <end position="98"/>
    </location>
</feature>
<feature type="compositionally biased region" description="Low complexity" evidence="3">
    <location>
        <begin position="364"/>
        <end position="390"/>
    </location>
</feature>
<evidence type="ECO:0000313" key="6">
    <source>
        <dbReference type="Proteomes" id="UP000250275"/>
    </source>
</evidence>
<dbReference type="InterPro" id="IPR033482">
    <property type="entry name" value="EMSY"/>
</dbReference>
<dbReference type="PANTHER" id="PTHR16500:SF3">
    <property type="entry name" value="BRCA2-INTERACTING TRANSCRIPTIONAL REPRESSOR EMSY"/>
    <property type="match status" value="1"/>
</dbReference>
<dbReference type="InterPro" id="IPR036142">
    <property type="entry name" value="ENT_dom-like_sf"/>
</dbReference>
<dbReference type="Gene3D" id="1.10.1240.40">
    <property type="entry name" value="ENT domain"/>
    <property type="match status" value="1"/>
</dbReference>
<dbReference type="PROSITE" id="PS51138">
    <property type="entry name" value="ENT"/>
    <property type="match status" value="1"/>
</dbReference>
<dbReference type="GO" id="GO:0006355">
    <property type="term" value="P:regulation of DNA-templated transcription"/>
    <property type="evidence" value="ECO:0007669"/>
    <property type="project" value="InterPro"/>
</dbReference>
<evidence type="ECO:0000256" key="1">
    <source>
        <dbReference type="ARBA" id="ARBA00004123"/>
    </source>
</evidence>
<keyword evidence="6" id="KW-1185">Reference proteome</keyword>
<comment type="subcellular location">
    <subcellularLocation>
        <location evidence="1">Nucleus</location>
    </subcellularLocation>
</comment>
<reference evidence="5 6" key="1">
    <citation type="submission" date="2015-07" db="EMBL/GenBank/DDBJ databases">
        <title>The genome of Eufriesea mexicana.</title>
        <authorList>
            <person name="Pan H."/>
            <person name="Kapheim K."/>
        </authorList>
    </citation>
    <scope>NUCLEOTIDE SEQUENCE [LARGE SCALE GENOMIC DNA]</scope>
    <source>
        <strain evidence="5">0111107269</strain>
        <tissue evidence="5">Whole body</tissue>
    </source>
</reference>
<sequence>MWPMRYETMTRDECRKCLRCLELEAYGNMVSVLRAQGPFSNEKQKLLQELAKVLHISNERHRAEIRRAVNDEKLATIAEQLNGPNTSTDWTIEGRRAIPLLPRLKARSAFTTLANSLSLATVAANRRNLPVHEKTEDAKDLTNQYLLVYSLHKEKFITPMFISIDIINESPVKIKVQEKSFNNHEFACNEVKISDENVLTEVTESDRNKEIKQSNISDGSEKYIVSEKRKPTSPLPSVLPNKVLVVSSSSVGTLNHATADKSSLENTIHLSRISTNSLQHQNVTIIPLNINCEENVAESKESAVQESASNHSIIPSGNFVNTVIPISTTNIAKAKGRIITTQNKLNTKIGPAILVSGNVSCSSGNNLQPDTQDTSTQESSSPKISSVSHSLQKTPYLENSNLNSITSSTKRVLPVIHSNVKSPITKTITASKDYCNNPNKGNSHRLMAVCPVTTVSNGPGPPQAKQITTLTCKKLSTTLNNKTTAKMGVTLNSNKTVNISHHPDTKLGSKTNVIVIQKGQTKGVTLSQAGKEVLGKVIMGGKSLCVTSQHNASINVVPRHVTLNNGDQGLTMLSTTNSSRTESITSNIKSSNTIMFNLQQDVLDKNKALSHLLESSNVLSSEPKTVIQNANTSLSKEPSNSNLHIQNKELVVKIDSVIATVKDEKHRSV</sequence>
<dbReference type="OrthoDB" id="10035579at2759"/>
<dbReference type="SUPFAM" id="SSF158639">
    <property type="entry name" value="ENT-like"/>
    <property type="match status" value="1"/>
</dbReference>
<organism evidence="5 6">
    <name type="scientific">Eufriesea mexicana</name>
    <dbReference type="NCBI Taxonomy" id="516756"/>
    <lineage>
        <taxon>Eukaryota</taxon>
        <taxon>Metazoa</taxon>
        <taxon>Ecdysozoa</taxon>
        <taxon>Arthropoda</taxon>
        <taxon>Hexapoda</taxon>
        <taxon>Insecta</taxon>
        <taxon>Pterygota</taxon>
        <taxon>Neoptera</taxon>
        <taxon>Endopterygota</taxon>
        <taxon>Hymenoptera</taxon>
        <taxon>Apocrita</taxon>
        <taxon>Aculeata</taxon>
        <taxon>Apoidea</taxon>
        <taxon>Anthophila</taxon>
        <taxon>Apidae</taxon>
        <taxon>Eufriesea</taxon>
    </lineage>
</organism>
<dbReference type="PANTHER" id="PTHR16500">
    <property type="entry name" value="BRCA2-INTERACTING TRANSCRIPTIONAL REPRESSOR EMSY"/>
    <property type="match status" value="1"/>
</dbReference>
<evidence type="ECO:0000313" key="5">
    <source>
        <dbReference type="EMBL" id="OAD56397.1"/>
    </source>
</evidence>
<proteinExistence type="predicted"/>
<name>A0A310SB14_9HYME</name>
<gene>
    <name evidence="5" type="ORF">WN48_03401</name>
</gene>
<dbReference type="GO" id="GO:0005654">
    <property type="term" value="C:nucleoplasm"/>
    <property type="evidence" value="ECO:0007669"/>
    <property type="project" value="TreeGrafter"/>
</dbReference>
<accession>A0A310SB14</accession>
<evidence type="ECO:0000256" key="3">
    <source>
        <dbReference type="SAM" id="MobiDB-lite"/>
    </source>
</evidence>
<dbReference type="SMART" id="SM01191">
    <property type="entry name" value="ENT"/>
    <property type="match status" value="1"/>
</dbReference>
<dbReference type="EMBL" id="KQ761976">
    <property type="protein sequence ID" value="OAD56397.1"/>
    <property type="molecule type" value="Genomic_DNA"/>
</dbReference>
<dbReference type="AlphaFoldDB" id="A0A310SB14"/>
<evidence type="ECO:0000256" key="2">
    <source>
        <dbReference type="ARBA" id="ARBA00023242"/>
    </source>
</evidence>